<dbReference type="SUPFAM" id="SSF52047">
    <property type="entry name" value="RNI-like"/>
    <property type="match status" value="1"/>
</dbReference>
<comment type="caution">
    <text evidence="1">The sequence shown here is derived from an EMBL/GenBank/DDBJ whole genome shotgun (WGS) entry which is preliminary data.</text>
</comment>
<dbReference type="EMBL" id="CAMPGE010019139">
    <property type="protein sequence ID" value="CAI2377494.1"/>
    <property type="molecule type" value="Genomic_DNA"/>
</dbReference>
<dbReference type="AlphaFoldDB" id="A0AAD2D1J6"/>
<organism evidence="1 2">
    <name type="scientific">Euplotes crassus</name>
    <dbReference type="NCBI Taxonomy" id="5936"/>
    <lineage>
        <taxon>Eukaryota</taxon>
        <taxon>Sar</taxon>
        <taxon>Alveolata</taxon>
        <taxon>Ciliophora</taxon>
        <taxon>Intramacronucleata</taxon>
        <taxon>Spirotrichea</taxon>
        <taxon>Hypotrichia</taxon>
        <taxon>Euplotida</taxon>
        <taxon>Euplotidae</taxon>
        <taxon>Moneuplotes</taxon>
    </lineage>
</organism>
<evidence type="ECO:0000313" key="1">
    <source>
        <dbReference type="EMBL" id="CAI2377494.1"/>
    </source>
</evidence>
<reference evidence="1" key="1">
    <citation type="submission" date="2023-07" db="EMBL/GenBank/DDBJ databases">
        <authorList>
            <consortium name="AG Swart"/>
            <person name="Singh M."/>
            <person name="Singh A."/>
            <person name="Seah K."/>
            <person name="Emmerich C."/>
        </authorList>
    </citation>
    <scope>NUCLEOTIDE SEQUENCE</scope>
    <source>
        <strain evidence="1">DP1</strain>
    </source>
</reference>
<dbReference type="Proteomes" id="UP001295684">
    <property type="component" value="Unassembled WGS sequence"/>
</dbReference>
<gene>
    <name evidence="1" type="ORF">ECRASSUSDP1_LOCUS18880</name>
</gene>
<name>A0AAD2D1J6_EUPCR</name>
<protein>
    <submittedName>
        <fullName evidence="1">Uncharacterized protein</fullName>
    </submittedName>
</protein>
<keyword evidence="2" id="KW-1185">Reference proteome</keyword>
<dbReference type="Gene3D" id="3.80.10.10">
    <property type="entry name" value="Ribonuclease Inhibitor"/>
    <property type="match status" value="1"/>
</dbReference>
<sequence length="270" mass="31448">MKSIPKTIEEENTDIVSLEKSVLAKTKKLDISRCQSILYKIYPYREEIEPLGSDSEEVPENSQLMIYFSELEDMKFAQSFKKLKFFDINWVNLSFDGSKNKHLVDFLASSFLNKTNCFDFRSMKEMDLNKSNYLKPLLNLSSKVVQQVTFYNFFIGFSQLKILVAAYKHVREFTLWHCKLSIPRVPNFSKALTNCQIQELNLNESKGSYKNSWENNFDEFKNLIQGLASSPDLRSSLKKVEIYEYGVKKYEAEQIFEENQLGGVEVFGDN</sequence>
<proteinExistence type="predicted"/>
<accession>A0AAD2D1J6</accession>
<dbReference type="InterPro" id="IPR032675">
    <property type="entry name" value="LRR_dom_sf"/>
</dbReference>
<evidence type="ECO:0000313" key="2">
    <source>
        <dbReference type="Proteomes" id="UP001295684"/>
    </source>
</evidence>